<gene>
    <name evidence="1" type="ordered locus">Thivi_1873</name>
</gene>
<dbReference type="AlphaFoldDB" id="I3YA24"/>
<dbReference type="KEGG" id="tvi:Thivi_1873"/>
<sequence length="101" mass="11334">MRIEAVVINASPLITLFRSGQAELLPRLFTQIVVPEAVWQEVTVDEREDRAARELGKQSWPILAKRRGLLASVSEGIAKLRQSGLWLSEDVLRILKDQAGE</sequence>
<dbReference type="InterPro" id="IPR021799">
    <property type="entry name" value="PIN-like_prokaryotic"/>
</dbReference>
<reference evidence="1 2" key="1">
    <citation type="submission" date="2012-06" db="EMBL/GenBank/DDBJ databases">
        <title>Complete sequence of Thiocystis violascens DSM 198.</title>
        <authorList>
            <consortium name="US DOE Joint Genome Institute"/>
            <person name="Lucas S."/>
            <person name="Han J."/>
            <person name="Lapidus A."/>
            <person name="Cheng J.-F."/>
            <person name="Goodwin L."/>
            <person name="Pitluck S."/>
            <person name="Peters L."/>
            <person name="Ovchinnikova G."/>
            <person name="Teshima H."/>
            <person name="Detter J.C."/>
            <person name="Han C."/>
            <person name="Tapia R."/>
            <person name="Land M."/>
            <person name="Hauser L."/>
            <person name="Kyrpides N."/>
            <person name="Ivanova N."/>
            <person name="Pagani I."/>
            <person name="Vogl K."/>
            <person name="Liu Z."/>
            <person name="Frigaard N.-U."/>
            <person name="Bryant D."/>
            <person name="Woyke T."/>
        </authorList>
    </citation>
    <scope>NUCLEOTIDE SEQUENCE [LARGE SCALE GENOMIC DNA]</scope>
    <source>
        <strain evidence="2">ATCC 17096 / DSM 198 / 6111</strain>
    </source>
</reference>
<dbReference type="OrthoDB" id="5772854at2"/>
<protein>
    <recommendedName>
        <fullName evidence="3">DUF3368 domain-containing protein</fullName>
    </recommendedName>
</protein>
<dbReference type="STRING" id="765911.Thivi_1873"/>
<accession>I3YA24</accession>
<dbReference type="RefSeq" id="WP_014778301.1">
    <property type="nucleotide sequence ID" value="NC_018012.1"/>
</dbReference>
<evidence type="ECO:0000313" key="1">
    <source>
        <dbReference type="EMBL" id="AFL73842.1"/>
    </source>
</evidence>
<keyword evidence="2" id="KW-1185">Reference proteome</keyword>
<dbReference type="EMBL" id="CP003154">
    <property type="protein sequence ID" value="AFL73842.1"/>
    <property type="molecule type" value="Genomic_DNA"/>
</dbReference>
<dbReference type="Proteomes" id="UP000006062">
    <property type="component" value="Chromosome"/>
</dbReference>
<dbReference type="HOGENOM" id="CLU_2290413_0_0_6"/>
<proteinExistence type="predicted"/>
<evidence type="ECO:0000313" key="2">
    <source>
        <dbReference type="Proteomes" id="UP000006062"/>
    </source>
</evidence>
<name>I3YA24_THIV6</name>
<evidence type="ECO:0008006" key="3">
    <source>
        <dbReference type="Google" id="ProtNLM"/>
    </source>
</evidence>
<dbReference type="Pfam" id="PF11848">
    <property type="entry name" value="DUF3368"/>
    <property type="match status" value="1"/>
</dbReference>
<dbReference type="eggNOG" id="COG2405">
    <property type="taxonomic scope" value="Bacteria"/>
</dbReference>
<organism evidence="1 2">
    <name type="scientific">Thiocystis violascens (strain ATCC 17096 / DSM 198 / 6111)</name>
    <name type="common">Chromatium violascens</name>
    <dbReference type="NCBI Taxonomy" id="765911"/>
    <lineage>
        <taxon>Bacteria</taxon>
        <taxon>Pseudomonadati</taxon>
        <taxon>Pseudomonadota</taxon>
        <taxon>Gammaproteobacteria</taxon>
        <taxon>Chromatiales</taxon>
        <taxon>Chromatiaceae</taxon>
        <taxon>Thiocystis</taxon>
    </lineage>
</organism>